<dbReference type="AlphaFoldDB" id="A0A2H0B667"/>
<accession>A0A2H0B667</accession>
<dbReference type="InterPro" id="IPR029063">
    <property type="entry name" value="SAM-dependent_MTases_sf"/>
</dbReference>
<dbReference type="EMBL" id="PCSR01000066">
    <property type="protein sequence ID" value="PIP53114.1"/>
    <property type="molecule type" value="Genomic_DNA"/>
</dbReference>
<dbReference type="PANTHER" id="PTHR43861">
    <property type="entry name" value="TRANS-ACONITATE 2-METHYLTRANSFERASE-RELATED"/>
    <property type="match status" value="1"/>
</dbReference>
<dbReference type="SUPFAM" id="SSF53335">
    <property type="entry name" value="S-adenosyl-L-methionine-dependent methyltransferases"/>
    <property type="match status" value="1"/>
</dbReference>
<dbReference type="CDD" id="cd02440">
    <property type="entry name" value="AdoMet_MTases"/>
    <property type="match status" value="1"/>
</dbReference>
<sequence>MIRSTVNPYDLIANSYQEIADVRKNYIHSVDKLIIKYAPQKAISMLDVGSGDGKRAMALAKELKVKNITLCDSSQEMVKLCQKLKPTKVFFCKAEEIPINQQYDIVTCLWNVLGHIESNIKRIEALRRMSKSLNNNGVLFFDVNNRYNASAYGNFNVVCRMVIDRIFPNDSRGDTSYNWIIKDKQIPSMGHLFTPGEVDNLIIKTGLKIVKKIAVDYLTGKISNSLLRGQLLYILKL</sequence>
<dbReference type="Pfam" id="PF08242">
    <property type="entry name" value="Methyltransf_12"/>
    <property type="match status" value="1"/>
</dbReference>
<evidence type="ECO:0000313" key="2">
    <source>
        <dbReference type="EMBL" id="PIP53114.1"/>
    </source>
</evidence>
<reference evidence="2 3" key="1">
    <citation type="submission" date="2017-09" db="EMBL/GenBank/DDBJ databases">
        <title>Depth-based differentiation of microbial function through sediment-hosted aquifers and enrichment of novel symbionts in the deep terrestrial subsurface.</title>
        <authorList>
            <person name="Probst A.J."/>
            <person name="Ladd B."/>
            <person name="Jarett J.K."/>
            <person name="Geller-Mcgrath D.E."/>
            <person name="Sieber C.M."/>
            <person name="Emerson J.B."/>
            <person name="Anantharaman K."/>
            <person name="Thomas B.C."/>
            <person name="Malmstrom R."/>
            <person name="Stieglmeier M."/>
            <person name="Klingl A."/>
            <person name="Woyke T."/>
            <person name="Ryan C.M."/>
            <person name="Banfield J.F."/>
        </authorList>
    </citation>
    <scope>NUCLEOTIDE SEQUENCE [LARGE SCALE GENOMIC DNA]</scope>
    <source>
        <strain evidence="2">CG23_combo_of_CG06-09_8_20_14_all_34_8</strain>
    </source>
</reference>
<feature type="domain" description="Methyltransferase type 12" evidence="1">
    <location>
        <begin position="46"/>
        <end position="139"/>
    </location>
</feature>
<dbReference type="Gene3D" id="3.40.50.150">
    <property type="entry name" value="Vaccinia Virus protein VP39"/>
    <property type="match status" value="1"/>
</dbReference>
<dbReference type="Proteomes" id="UP000229459">
    <property type="component" value="Unassembled WGS sequence"/>
</dbReference>
<proteinExistence type="predicted"/>
<comment type="caution">
    <text evidence="2">The sequence shown here is derived from an EMBL/GenBank/DDBJ whole genome shotgun (WGS) entry which is preliminary data.</text>
</comment>
<organism evidence="2 3">
    <name type="scientific">Candidatus Beckwithbacteria bacterium CG23_combo_of_CG06-09_8_20_14_all_34_8</name>
    <dbReference type="NCBI Taxonomy" id="1974497"/>
    <lineage>
        <taxon>Bacteria</taxon>
        <taxon>Candidatus Beckwithiibacteriota</taxon>
    </lineage>
</organism>
<gene>
    <name evidence="2" type="ORF">COX08_02765</name>
</gene>
<name>A0A2H0B667_9BACT</name>
<evidence type="ECO:0000313" key="3">
    <source>
        <dbReference type="Proteomes" id="UP000229459"/>
    </source>
</evidence>
<protein>
    <recommendedName>
        <fullName evidence="1">Methyltransferase type 12 domain-containing protein</fullName>
    </recommendedName>
</protein>
<evidence type="ECO:0000259" key="1">
    <source>
        <dbReference type="Pfam" id="PF08242"/>
    </source>
</evidence>
<dbReference type="InterPro" id="IPR013217">
    <property type="entry name" value="Methyltransf_12"/>
</dbReference>